<dbReference type="EMBL" id="WMEQ01000017">
    <property type="protein sequence ID" value="MYL35481.1"/>
    <property type="molecule type" value="Genomic_DNA"/>
</dbReference>
<evidence type="ECO:0008006" key="4">
    <source>
        <dbReference type="Google" id="ProtNLM"/>
    </source>
</evidence>
<feature type="transmembrane region" description="Helical" evidence="1">
    <location>
        <begin position="288"/>
        <end position="309"/>
    </location>
</feature>
<comment type="caution">
    <text evidence="2">The sequence shown here is derived from an EMBL/GenBank/DDBJ whole genome shotgun (WGS) entry which is preliminary data.</text>
</comment>
<feature type="transmembrane region" description="Helical" evidence="1">
    <location>
        <begin position="248"/>
        <end position="268"/>
    </location>
</feature>
<protein>
    <recommendedName>
        <fullName evidence="4">Type II secretion system protein GspF domain-containing protein</fullName>
    </recommendedName>
</protein>
<feature type="transmembrane region" description="Helical" evidence="1">
    <location>
        <begin position="82"/>
        <end position="100"/>
    </location>
</feature>
<feature type="transmembrane region" description="Helical" evidence="1">
    <location>
        <begin position="12"/>
        <end position="35"/>
    </location>
</feature>
<keyword evidence="1" id="KW-1133">Transmembrane helix</keyword>
<sequence>MAAYLSIILKYATYLVGIIGMIAVFANIGFSFRNVKARYKINRKKRSAIVNTKWLKITPFRQYNHLLASAFPKYQYHMFYKVLLYHLTGFIFVLVINLTITGNRGYSILTALLVSYGIPIGYAYFRHKQIQSLLQEHITDATVELLKSYQRSHNNMLYALKDVSEELDGKLGVIFAKMFARMHDDDEIKEMAIETFAFQLGRLTRAKNLSVTILKACKDGSDVEILLNDIVKDMSNMKMRAREAETESAEVAYMGYLPLPMTFALIYLNDRFLIKGEALHYHFNTPEGFQVFMWSMILGVINLGLAIMVKRPSRR</sequence>
<dbReference type="AlphaFoldDB" id="A0A6I5A560"/>
<gene>
    <name evidence="2" type="ORF">GLW05_18025</name>
</gene>
<keyword evidence="1" id="KW-0472">Membrane</keyword>
<dbReference type="RefSeq" id="WP_160850438.1">
    <property type="nucleotide sequence ID" value="NZ_WMEQ01000017.1"/>
</dbReference>
<dbReference type="OrthoDB" id="2942764at2"/>
<feature type="transmembrane region" description="Helical" evidence="1">
    <location>
        <begin position="106"/>
        <end position="125"/>
    </location>
</feature>
<dbReference type="Proteomes" id="UP000468638">
    <property type="component" value="Unassembled WGS sequence"/>
</dbReference>
<keyword evidence="1" id="KW-0812">Transmembrane</keyword>
<accession>A0A6I5A560</accession>
<organism evidence="2 3">
    <name type="scientific">Pontibacillus yanchengensis</name>
    <dbReference type="NCBI Taxonomy" id="462910"/>
    <lineage>
        <taxon>Bacteria</taxon>
        <taxon>Bacillati</taxon>
        <taxon>Bacillota</taxon>
        <taxon>Bacilli</taxon>
        <taxon>Bacillales</taxon>
        <taxon>Bacillaceae</taxon>
        <taxon>Pontibacillus</taxon>
    </lineage>
</organism>
<evidence type="ECO:0000313" key="2">
    <source>
        <dbReference type="EMBL" id="MYL35481.1"/>
    </source>
</evidence>
<proteinExistence type="predicted"/>
<evidence type="ECO:0000256" key="1">
    <source>
        <dbReference type="SAM" id="Phobius"/>
    </source>
</evidence>
<evidence type="ECO:0000313" key="3">
    <source>
        <dbReference type="Proteomes" id="UP000468638"/>
    </source>
</evidence>
<name>A0A6I5A560_9BACI</name>
<reference evidence="2 3" key="1">
    <citation type="submission" date="2019-11" db="EMBL/GenBank/DDBJ databases">
        <title>Genome sequences of 17 halophilic strains isolated from different environments.</title>
        <authorList>
            <person name="Furrow R.E."/>
        </authorList>
    </citation>
    <scope>NUCLEOTIDE SEQUENCE [LARGE SCALE GENOMIC DNA]</scope>
    <source>
        <strain evidence="2 3">22514_16_FS</strain>
    </source>
</reference>